<organism evidence="1">
    <name type="scientific">viral metagenome</name>
    <dbReference type="NCBI Taxonomy" id="1070528"/>
    <lineage>
        <taxon>unclassified sequences</taxon>
        <taxon>metagenomes</taxon>
        <taxon>organismal metagenomes</taxon>
    </lineage>
</organism>
<gene>
    <name evidence="1" type="ORF">TM448A00246_0062</name>
</gene>
<name>A0A6H1ZDS2_9ZZZZ</name>
<sequence length="54" mass="6166">MEKCINCYYVTSAYPLDPKGSLYCDIIEDYVLPTGYCFQYILVSTELNKEKGGI</sequence>
<dbReference type="AlphaFoldDB" id="A0A6H1ZDS2"/>
<evidence type="ECO:0000313" key="1">
    <source>
        <dbReference type="EMBL" id="QJA45571.1"/>
    </source>
</evidence>
<reference evidence="1" key="1">
    <citation type="submission" date="2020-03" db="EMBL/GenBank/DDBJ databases">
        <title>The deep terrestrial virosphere.</title>
        <authorList>
            <person name="Holmfeldt K."/>
            <person name="Nilsson E."/>
            <person name="Simone D."/>
            <person name="Lopez-Fernandez M."/>
            <person name="Wu X."/>
            <person name="de Brujin I."/>
            <person name="Lundin D."/>
            <person name="Andersson A."/>
            <person name="Bertilsson S."/>
            <person name="Dopson M."/>
        </authorList>
    </citation>
    <scope>NUCLEOTIDE SEQUENCE</scope>
    <source>
        <strain evidence="1">TM448A00246</strain>
    </source>
</reference>
<accession>A0A6H1ZDS2</accession>
<protein>
    <submittedName>
        <fullName evidence="1">Uncharacterized protein</fullName>
    </submittedName>
</protein>
<dbReference type="EMBL" id="MT143992">
    <property type="protein sequence ID" value="QJA45571.1"/>
    <property type="molecule type" value="Genomic_DNA"/>
</dbReference>
<proteinExistence type="predicted"/>